<keyword evidence="13" id="KW-1185">Reference proteome</keyword>
<evidence type="ECO:0000256" key="3">
    <source>
        <dbReference type="ARBA" id="ARBA00004931"/>
    </source>
</evidence>
<evidence type="ECO:0000256" key="1">
    <source>
        <dbReference type="ARBA" id="ARBA00003109"/>
    </source>
</evidence>
<comment type="similarity">
    <text evidence="5">Belongs to the class-IV pyridoxal-phosphate-dependent aminotransferase family.</text>
</comment>
<evidence type="ECO:0000256" key="6">
    <source>
        <dbReference type="ARBA" id="ARBA00013053"/>
    </source>
</evidence>
<comment type="caution">
    <text evidence="12">The sequence shown here is derived from an EMBL/GenBank/DDBJ whole genome shotgun (WGS) entry which is preliminary data.</text>
</comment>
<evidence type="ECO:0000256" key="10">
    <source>
        <dbReference type="ARBA" id="ARBA00048798"/>
    </source>
</evidence>
<evidence type="ECO:0000313" key="13">
    <source>
        <dbReference type="Proteomes" id="UP001595711"/>
    </source>
</evidence>
<keyword evidence="8" id="KW-0028">Amino-acid biosynthesis</keyword>
<dbReference type="PANTHER" id="PTHR42743:SF11">
    <property type="entry name" value="AMINODEOXYCHORISMATE LYASE"/>
    <property type="match status" value="1"/>
</dbReference>
<evidence type="ECO:0000256" key="8">
    <source>
        <dbReference type="ARBA" id="ARBA00023304"/>
    </source>
</evidence>
<comment type="catalytic activity">
    <reaction evidence="11">
        <text>L-leucine + 2-oxoglutarate = 4-methyl-2-oxopentanoate + L-glutamate</text>
        <dbReference type="Rhea" id="RHEA:18321"/>
        <dbReference type="ChEBI" id="CHEBI:16810"/>
        <dbReference type="ChEBI" id="CHEBI:17865"/>
        <dbReference type="ChEBI" id="CHEBI:29985"/>
        <dbReference type="ChEBI" id="CHEBI:57427"/>
        <dbReference type="EC" id="2.6.1.42"/>
    </reaction>
</comment>
<dbReference type="NCBIfam" id="NF005209">
    <property type="entry name" value="PRK06680.1"/>
    <property type="match status" value="1"/>
</dbReference>
<dbReference type="Gene3D" id="3.20.10.10">
    <property type="entry name" value="D-amino Acid Aminotransferase, subunit A, domain 2"/>
    <property type="match status" value="1"/>
</dbReference>
<comment type="pathway">
    <text evidence="4">Amino-acid biosynthesis; L-leucine biosynthesis; L-leucine from 3-methyl-2-oxobutanoate: step 4/4.</text>
</comment>
<evidence type="ECO:0000256" key="7">
    <source>
        <dbReference type="ARBA" id="ARBA00014472"/>
    </source>
</evidence>
<accession>A0ABV7VNA2</accession>
<keyword evidence="8" id="KW-0100">Branched-chain amino acid biosynthesis</keyword>
<comment type="catalytic activity">
    <reaction evidence="10">
        <text>L-isoleucine + 2-oxoglutarate = (S)-3-methyl-2-oxopentanoate + L-glutamate</text>
        <dbReference type="Rhea" id="RHEA:24801"/>
        <dbReference type="ChEBI" id="CHEBI:16810"/>
        <dbReference type="ChEBI" id="CHEBI:29985"/>
        <dbReference type="ChEBI" id="CHEBI:35146"/>
        <dbReference type="ChEBI" id="CHEBI:58045"/>
        <dbReference type="EC" id="2.6.1.42"/>
    </reaction>
</comment>
<evidence type="ECO:0000256" key="9">
    <source>
        <dbReference type="ARBA" id="ARBA00048212"/>
    </source>
</evidence>
<organism evidence="12 13">
    <name type="scientific">Ferrovibrio xuzhouensis</name>
    <dbReference type="NCBI Taxonomy" id="1576914"/>
    <lineage>
        <taxon>Bacteria</taxon>
        <taxon>Pseudomonadati</taxon>
        <taxon>Pseudomonadota</taxon>
        <taxon>Alphaproteobacteria</taxon>
        <taxon>Rhodospirillales</taxon>
        <taxon>Rhodospirillaceae</taxon>
        <taxon>Ferrovibrio</taxon>
    </lineage>
</organism>
<comment type="catalytic activity">
    <reaction evidence="9">
        <text>L-valine + 2-oxoglutarate = 3-methyl-2-oxobutanoate + L-glutamate</text>
        <dbReference type="Rhea" id="RHEA:24813"/>
        <dbReference type="ChEBI" id="CHEBI:11851"/>
        <dbReference type="ChEBI" id="CHEBI:16810"/>
        <dbReference type="ChEBI" id="CHEBI:29985"/>
        <dbReference type="ChEBI" id="CHEBI:57762"/>
        <dbReference type="EC" id="2.6.1.42"/>
    </reaction>
</comment>
<comment type="pathway">
    <text evidence="2">Amino-acid biosynthesis; L-isoleucine biosynthesis; L-isoleucine from 2-oxobutanoate: step 4/4.</text>
</comment>
<reference evidence="13" key="1">
    <citation type="journal article" date="2019" name="Int. J. Syst. Evol. Microbiol.">
        <title>The Global Catalogue of Microorganisms (GCM) 10K type strain sequencing project: providing services to taxonomists for standard genome sequencing and annotation.</title>
        <authorList>
            <consortium name="The Broad Institute Genomics Platform"/>
            <consortium name="The Broad Institute Genome Sequencing Center for Infectious Disease"/>
            <person name="Wu L."/>
            <person name="Ma J."/>
        </authorList>
    </citation>
    <scope>NUCLEOTIDE SEQUENCE [LARGE SCALE GENOMIC DNA]</scope>
    <source>
        <strain evidence="13">KCTC 42182</strain>
    </source>
</reference>
<dbReference type="Gene3D" id="3.30.470.10">
    <property type="match status" value="1"/>
</dbReference>
<dbReference type="RefSeq" id="WP_379729780.1">
    <property type="nucleotide sequence ID" value="NZ_JBHRYJ010000007.1"/>
</dbReference>
<dbReference type="InterPro" id="IPR050571">
    <property type="entry name" value="Class-IV_PLP-Dep_Aminotrnsfr"/>
</dbReference>
<comment type="function">
    <text evidence="1">Acts on leucine, isoleucine and valine.</text>
</comment>
<dbReference type="Pfam" id="PF01063">
    <property type="entry name" value="Aminotran_4"/>
    <property type="match status" value="1"/>
</dbReference>
<dbReference type="Proteomes" id="UP001595711">
    <property type="component" value="Unassembled WGS sequence"/>
</dbReference>
<dbReference type="SUPFAM" id="SSF56752">
    <property type="entry name" value="D-aminoacid aminotransferase-like PLP-dependent enzymes"/>
    <property type="match status" value="1"/>
</dbReference>
<evidence type="ECO:0000256" key="5">
    <source>
        <dbReference type="ARBA" id="ARBA00009320"/>
    </source>
</evidence>
<name>A0ABV7VNA2_9PROT</name>
<protein>
    <recommendedName>
        <fullName evidence="7">Probable branched-chain-amino-acid aminotransferase</fullName>
        <ecNumber evidence="6">2.6.1.42</ecNumber>
    </recommendedName>
</protein>
<evidence type="ECO:0000256" key="2">
    <source>
        <dbReference type="ARBA" id="ARBA00004824"/>
    </source>
</evidence>
<evidence type="ECO:0000256" key="11">
    <source>
        <dbReference type="ARBA" id="ARBA00049229"/>
    </source>
</evidence>
<dbReference type="InterPro" id="IPR043131">
    <property type="entry name" value="BCAT-like_N"/>
</dbReference>
<dbReference type="InterPro" id="IPR043132">
    <property type="entry name" value="BCAT-like_C"/>
</dbReference>
<dbReference type="InterPro" id="IPR001544">
    <property type="entry name" value="Aminotrans_IV"/>
</dbReference>
<dbReference type="PANTHER" id="PTHR42743">
    <property type="entry name" value="AMINO-ACID AMINOTRANSFERASE"/>
    <property type="match status" value="1"/>
</dbReference>
<evidence type="ECO:0000313" key="12">
    <source>
        <dbReference type="EMBL" id="MFC3678177.1"/>
    </source>
</evidence>
<dbReference type="EC" id="2.6.1.42" evidence="6"/>
<proteinExistence type="inferred from homology"/>
<comment type="pathway">
    <text evidence="3">Amino-acid biosynthesis; L-valine biosynthesis; L-valine from pyruvate: step 4/4.</text>
</comment>
<sequence>MSRIAYVNGRYLPYAKAAVHAEDRGFQFADAVYEVIAVNEGRLVDAEGHMARLERSLDELRILRPMSRAALVMVLTETVLRNRIHTGSVYLQVSRGAARREFPFPAGVRPTVVAIARPLDMAKSDANAAKGVAVITRPDIRWSRCDIKTVGLLPAALAKQAAKEAGAYEAWLVDRDGFVTEGSSSNAWILTADNVLVTRPISNAILGGITRNAVMELVRREGLRFEERPFTVAEALAAREAFVTSTTSFVMPVTSVDGKPVGNGGPGVVAARLRSIYEAHAASHGRGQPDWQAVFAAP</sequence>
<dbReference type="CDD" id="cd01558">
    <property type="entry name" value="D-AAT_like"/>
    <property type="match status" value="1"/>
</dbReference>
<dbReference type="InterPro" id="IPR036038">
    <property type="entry name" value="Aminotransferase-like"/>
</dbReference>
<gene>
    <name evidence="12" type="ORF">ACFOOQ_21685</name>
</gene>
<dbReference type="EMBL" id="JBHRYJ010000007">
    <property type="protein sequence ID" value="MFC3678177.1"/>
    <property type="molecule type" value="Genomic_DNA"/>
</dbReference>
<evidence type="ECO:0000256" key="4">
    <source>
        <dbReference type="ARBA" id="ARBA00005072"/>
    </source>
</evidence>